<sequence>MSFISKIPTFAPGPLRKEILFALRDLTCVEQELRYGEYSDGILSGCRLYESGMRIGVEKGMVKYTGRVYMLREKTSVPYRPTDQWMMLKIRFAPQIAMKEYIFHTGELVLEENVQLMPNELELGRFKLKKGSSLRTEYKDFADLQTEYDTVNLTFVRQAGIGKATLRPEVTHRFAHEAYPLAQDPLDIAFCATALEAAPVPKDYLQHYICRRLGTPYREMAHEELLPGLAQVLQMLYGCTHRPMDKLSGIRLFN</sequence>
<dbReference type="AlphaFoldDB" id="A0A174LKT1"/>
<evidence type="ECO:0000313" key="2">
    <source>
        <dbReference type="Proteomes" id="UP000095765"/>
    </source>
</evidence>
<dbReference type="GeneID" id="72463275"/>
<dbReference type="EMBL" id="CZBE01000001">
    <property type="protein sequence ID" value="CUP22648.1"/>
    <property type="molecule type" value="Genomic_DNA"/>
</dbReference>
<protein>
    <recommendedName>
        <fullName evidence="3">DNA and RNA helicase</fullName>
    </recommendedName>
</protein>
<dbReference type="OrthoDB" id="1664853at2"/>
<reference evidence="1 2" key="1">
    <citation type="submission" date="2015-09" db="EMBL/GenBank/DDBJ databases">
        <authorList>
            <consortium name="Pathogen Informatics"/>
        </authorList>
    </citation>
    <scope>NUCLEOTIDE SEQUENCE [LARGE SCALE GENOMIC DNA]</scope>
    <source>
        <strain evidence="1 2">2789STDY5834939</strain>
    </source>
</reference>
<evidence type="ECO:0000313" key="1">
    <source>
        <dbReference type="EMBL" id="CUP22648.1"/>
    </source>
</evidence>
<dbReference type="Proteomes" id="UP000095765">
    <property type="component" value="Unassembled WGS sequence"/>
</dbReference>
<organism evidence="1 2">
    <name type="scientific">Anaerotruncus colihominis</name>
    <dbReference type="NCBI Taxonomy" id="169435"/>
    <lineage>
        <taxon>Bacteria</taxon>
        <taxon>Bacillati</taxon>
        <taxon>Bacillota</taxon>
        <taxon>Clostridia</taxon>
        <taxon>Eubacteriales</taxon>
        <taxon>Oscillospiraceae</taxon>
        <taxon>Anaerotruncus</taxon>
    </lineage>
</organism>
<name>A0A174LKT1_9FIRM</name>
<gene>
    <name evidence="1" type="ORF">ERS852551_00152</name>
</gene>
<proteinExistence type="predicted"/>
<dbReference type="RefSeq" id="WP_024731075.1">
    <property type="nucleotide sequence ID" value="NZ_CABIWA010000002.1"/>
</dbReference>
<accession>A0A174LKT1</accession>
<evidence type="ECO:0008006" key="3">
    <source>
        <dbReference type="Google" id="ProtNLM"/>
    </source>
</evidence>